<organism evidence="1 2">
    <name type="scientific">Nephila pilipes</name>
    <name type="common">Giant wood spider</name>
    <name type="synonym">Nephila maculata</name>
    <dbReference type="NCBI Taxonomy" id="299642"/>
    <lineage>
        <taxon>Eukaryota</taxon>
        <taxon>Metazoa</taxon>
        <taxon>Ecdysozoa</taxon>
        <taxon>Arthropoda</taxon>
        <taxon>Chelicerata</taxon>
        <taxon>Arachnida</taxon>
        <taxon>Araneae</taxon>
        <taxon>Araneomorphae</taxon>
        <taxon>Entelegynae</taxon>
        <taxon>Araneoidea</taxon>
        <taxon>Nephilidae</taxon>
        <taxon>Nephila</taxon>
    </lineage>
</organism>
<dbReference type="AlphaFoldDB" id="A0A8X6NM09"/>
<evidence type="ECO:0000313" key="2">
    <source>
        <dbReference type="Proteomes" id="UP000887013"/>
    </source>
</evidence>
<accession>A0A8X6NM09</accession>
<dbReference type="Proteomes" id="UP000887013">
    <property type="component" value="Unassembled WGS sequence"/>
</dbReference>
<keyword evidence="2" id="KW-1185">Reference proteome</keyword>
<comment type="caution">
    <text evidence="1">The sequence shown here is derived from an EMBL/GenBank/DDBJ whole genome shotgun (WGS) entry which is preliminary data.</text>
</comment>
<sequence>LLFGRGEFNFGERMHWRVVFG</sequence>
<dbReference type="EMBL" id="BMAW01105741">
    <property type="protein sequence ID" value="GFT20757.1"/>
    <property type="molecule type" value="Genomic_DNA"/>
</dbReference>
<name>A0A8X6NM09_NEPPI</name>
<evidence type="ECO:0000313" key="1">
    <source>
        <dbReference type="EMBL" id="GFT20757.1"/>
    </source>
</evidence>
<reference evidence="1" key="1">
    <citation type="submission" date="2020-08" db="EMBL/GenBank/DDBJ databases">
        <title>Multicomponent nature underlies the extraordinary mechanical properties of spider dragline silk.</title>
        <authorList>
            <person name="Kono N."/>
            <person name="Nakamura H."/>
            <person name="Mori M."/>
            <person name="Yoshida Y."/>
            <person name="Ohtoshi R."/>
            <person name="Malay A.D."/>
            <person name="Moran D.A.P."/>
            <person name="Tomita M."/>
            <person name="Numata K."/>
            <person name="Arakawa K."/>
        </authorList>
    </citation>
    <scope>NUCLEOTIDE SEQUENCE</scope>
</reference>
<protein>
    <submittedName>
        <fullName evidence="1">Uncharacterized protein</fullName>
    </submittedName>
</protein>
<proteinExistence type="predicted"/>
<feature type="non-terminal residue" evidence="1">
    <location>
        <position position="1"/>
    </location>
</feature>
<gene>
    <name evidence="1" type="ORF">NPIL_343121</name>
</gene>